<accession>A0A0W0G8Q2</accession>
<protein>
    <submittedName>
        <fullName evidence="2">Uncharacterized protein</fullName>
    </submittedName>
</protein>
<evidence type="ECO:0000256" key="1">
    <source>
        <dbReference type="SAM" id="MobiDB-lite"/>
    </source>
</evidence>
<feature type="compositionally biased region" description="Gly residues" evidence="1">
    <location>
        <begin position="472"/>
        <end position="481"/>
    </location>
</feature>
<feature type="compositionally biased region" description="Low complexity" evidence="1">
    <location>
        <begin position="186"/>
        <end position="200"/>
    </location>
</feature>
<evidence type="ECO:0000313" key="2">
    <source>
        <dbReference type="EMBL" id="KTB44920.1"/>
    </source>
</evidence>
<feature type="region of interest" description="Disordered" evidence="1">
    <location>
        <begin position="163"/>
        <end position="203"/>
    </location>
</feature>
<feature type="compositionally biased region" description="Basic and acidic residues" evidence="1">
    <location>
        <begin position="452"/>
        <end position="471"/>
    </location>
</feature>
<organism evidence="2 3">
    <name type="scientific">Moniliophthora roreri</name>
    <name type="common">Frosty pod rot fungus</name>
    <name type="synonym">Monilia roreri</name>
    <dbReference type="NCBI Taxonomy" id="221103"/>
    <lineage>
        <taxon>Eukaryota</taxon>
        <taxon>Fungi</taxon>
        <taxon>Dikarya</taxon>
        <taxon>Basidiomycota</taxon>
        <taxon>Agaricomycotina</taxon>
        <taxon>Agaricomycetes</taxon>
        <taxon>Agaricomycetidae</taxon>
        <taxon>Agaricales</taxon>
        <taxon>Marasmiineae</taxon>
        <taxon>Marasmiaceae</taxon>
        <taxon>Moniliophthora</taxon>
    </lineage>
</organism>
<sequence>MAFSFHKPSGPSYFDGIHNVWSNAPSAMCFHHQHAINTLSYSPFTTLSPPRLQSLSSTVLDGTQTSDPPLAYPPTHILDIIIGKASQSGRLASPHNTIADFWRRLQNHLSGAQRGWWIDKRQQSGVNADQTITTNAVGKQEDWGGKSPSLPVFHGTDLVSEHSSLVGSMRDRKTHHPTLPPRRRNGSSSYSSQSLDRSQSTLNSRQFHENWKLEIEQGKTRLTRVQRKIGRKLTSSPSAFNMVCHYLLLAFSIPYTKLAFQIESPHRGKTCRSKVSIRDDKQSRTQEGLNQTSMRKIEFDYSLSSGPRLHERILLHFSPLGIRHDCGFIVPNRNCSTLAPSGFLQDDYHHEAEFAGSALNEEGLSPDEFRSTRSLGRQKICEIGSRCTRDLGYLRKGFVSVFKCYANVDDLFPAHIDTPQTNKLAPASRVTPSDAPSLAAVQTTLTRHSRQHSKDILRRSRPDRDPGRGQERGGVAGSHKG</sequence>
<comment type="caution">
    <text evidence="2">The sequence shown here is derived from an EMBL/GenBank/DDBJ whole genome shotgun (WGS) entry which is preliminary data.</text>
</comment>
<gene>
    <name evidence="2" type="ORF">WG66_2503</name>
</gene>
<reference evidence="2 3" key="1">
    <citation type="submission" date="2015-12" db="EMBL/GenBank/DDBJ databases">
        <title>Draft genome sequence of Moniliophthora roreri, the causal agent of frosty pod rot of cacao.</title>
        <authorList>
            <person name="Aime M.C."/>
            <person name="Diaz-Valderrama J.R."/>
            <person name="Kijpornyongpan T."/>
            <person name="Phillips-Mora W."/>
        </authorList>
    </citation>
    <scope>NUCLEOTIDE SEQUENCE [LARGE SCALE GENOMIC DNA]</scope>
    <source>
        <strain evidence="2 3">MCA 2952</strain>
    </source>
</reference>
<name>A0A0W0G8Q2_MONRR</name>
<proteinExistence type="predicted"/>
<dbReference type="Proteomes" id="UP000054988">
    <property type="component" value="Unassembled WGS sequence"/>
</dbReference>
<dbReference type="AlphaFoldDB" id="A0A0W0G8Q2"/>
<feature type="compositionally biased region" description="Basic residues" evidence="1">
    <location>
        <begin position="172"/>
        <end position="185"/>
    </location>
</feature>
<feature type="region of interest" description="Disordered" evidence="1">
    <location>
        <begin position="442"/>
        <end position="481"/>
    </location>
</feature>
<dbReference type="EMBL" id="LATX01000827">
    <property type="protein sequence ID" value="KTB44920.1"/>
    <property type="molecule type" value="Genomic_DNA"/>
</dbReference>
<evidence type="ECO:0000313" key="3">
    <source>
        <dbReference type="Proteomes" id="UP000054988"/>
    </source>
</evidence>